<protein>
    <submittedName>
        <fullName evidence="1">Uncharacterized protein</fullName>
    </submittedName>
</protein>
<reference evidence="1" key="1">
    <citation type="journal article" date="2021" name="Proc. Natl. Acad. Sci. U.S.A.">
        <title>A Catalog of Tens of Thousands of Viruses from Human Metagenomes Reveals Hidden Associations with Chronic Diseases.</title>
        <authorList>
            <person name="Tisza M.J."/>
            <person name="Buck C.B."/>
        </authorList>
    </citation>
    <scope>NUCLEOTIDE SEQUENCE</scope>
    <source>
        <strain evidence="1">CtZYN8</strain>
    </source>
</reference>
<sequence length="101" mass="11446">MVMKLTRRKALAVYNKRERDLMGITGAIHPYEVVEDETINSDGSKSIDFFIMTPDNEAPVFITCEDSLNLSQIAGVREKAISIAKELSVSHYMKYGDEDMR</sequence>
<proteinExistence type="predicted"/>
<evidence type="ECO:0000313" key="1">
    <source>
        <dbReference type="EMBL" id="DAF91391.1"/>
    </source>
</evidence>
<organism evidence="1">
    <name type="scientific">Myoviridae sp. ctZYN8</name>
    <dbReference type="NCBI Taxonomy" id="2825128"/>
    <lineage>
        <taxon>Viruses</taxon>
        <taxon>Duplodnaviria</taxon>
        <taxon>Heunggongvirae</taxon>
        <taxon>Uroviricota</taxon>
        <taxon>Caudoviricetes</taxon>
    </lineage>
</organism>
<name>A0A8S5UA79_9CAUD</name>
<dbReference type="EMBL" id="BK016052">
    <property type="protein sequence ID" value="DAF91391.1"/>
    <property type="molecule type" value="Genomic_DNA"/>
</dbReference>
<accession>A0A8S5UA79</accession>